<proteinExistence type="predicted"/>
<accession>A0A6V8I7I9</accession>
<dbReference type="Proteomes" id="UP000548726">
    <property type="component" value="Unassembled WGS sequence"/>
</dbReference>
<keyword evidence="2" id="KW-1185">Reference proteome</keyword>
<gene>
    <name evidence="1" type="ORF">DmAi_15820</name>
</gene>
<sequence length="97" mass="10586">MSGVTMQTVMDQIFDDVLRRGPEVNGTTGLKITQQVSGEAKALLDLVLKRDRTNLDEVSRRAADLAALAVWQVILLRVYANAEKTEAMAASAMATKH</sequence>
<organism evidence="1 2">
    <name type="scientific">Acetobacter persici</name>
    <dbReference type="NCBI Taxonomy" id="1076596"/>
    <lineage>
        <taxon>Bacteria</taxon>
        <taxon>Pseudomonadati</taxon>
        <taxon>Pseudomonadota</taxon>
        <taxon>Alphaproteobacteria</taxon>
        <taxon>Acetobacterales</taxon>
        <taxon>Acetobacteraceae</taxon>
        <taxon>Acetobacter</taxon>
    </lineage>
</organism>
<reference evidence="1 2" key="1">
    <citation type="journal article" date="2020" name="Cell Rep.">
        <title>Local necrotic cells trigger systemic immune activation via gut microbiome dysbiosis in Drosophila.</title>
        <authorList>
            <person name="Kosakamoto H."/>
            <person name="Yamauchi T."/>
            <person name="Akuzawa-Tokita Y."/>
            <person name="Nishimura K."/>
            <person name="Soga T."/>
            <person name="Murakami T."/>
            <person name="Mori H."/>
            <person name="Yamamoto K."/>
            <person name="Miyazaki R."/>
            <person name="Koto A."/>
            <person name="Miura M."/>
            <person name="Obata F."/>
        </authorList>
    </citation>
    <scope>NUCLEOTIDE SEQUENCE [LARGE SCALE GENOMIC DNA]</scope>
    <source>
        <strain evidence="1 2">Ai</strain>
    </source>
</reference>
<comment type="caution">
    <text evidence="1">The sequence shown here is derived from an EMBL/GenBank/DDBJ whole genome shotgun (WGS) entry which is preliminary data.</text>
</comment>
<evidence type="ECO:0000313" key="2">
    <source>
        <dbReference type="Proteomes" id="UP000548726"/>
    </source>
</evidence>
<evidence type="ECO:0000313" key="1">
    <source>
        <dbReference type="EMBL" id="GFE93523.1"/>
    </source>
</evidence>
<dbReference type="AlphaFoldDB" id="A0A6V8I7I9"/>
<dbReference type="EMBL" id="BLJP01000005">
    <property type="protein sequence ID" value="GFE93523.1"/>
    <property type="molecule type" value="Genomic_DNA"/>
</dbReference>
<protein>
    <submittedName>
        <fullName evidence="1">Uncharacterized protein</fullName>
    </submittedName>
</protein>
<name>A0A6V8I7I9_9PROT</name>
<dbReference type="RefSeq" id="WP_086656418.1">
    <property type="nucleotide sequence ID" value="NZ_BLJP01000005.1"/>
</dbReference>